<dbReference type="Proteomes" id="UP001310386">
    <property type="component" value="Unassembled WGS sequence"/>
</dbReference>
<keyword evidence="2" id="KW-0472">Membrane</keyword>
<keyword evidence="4" id="KW-1185">Reference proteome</keyword>
<evidence type="ECO:0000313" key="4">
    <source>
        <dbReference type="Proteomes" id="UP001310386"/>
    </source>
</evidence>
<dbReference type="Pfam" id="PF03780">
    <property type="entry name" value="Asp23"/>
    <property type="match status" value="1"/>
</dbReference>
<keyword evidence="2" id="KW-0812">Transmembrane</keyword>
<comment type="caution">
    <text evidence="3">The sequence shown here is derived from an EMBL/GenBank/DDBJ whole genome shotgun (WGS) entry which is preliminary data.</text>
</comment>
<sequence>MIKILDRILLFLCSLVIGILSIGLLALSFQWIKLPNVETVLDSFYRDMIARSTFIALSILFLLISIRFLYVSVRKAGPDVSSIDQRTDFGDIRISLETIENLSLKSTSRVRGVKDLKARVTVNDAGLEILIRTIVDGEISIPHLTEEIQRSVKGHVEEVTGIPVASVSVYVANINHSPSFKSRVE</sequence>
<dbReference type="NCBIfam" id="NF033218">
    <property type="entry name" value="anchor_AmaP"/>
    <property type="match status" value="1"/>
</dbReference>
<dbReference type="RefSeq" id="WP_371753561.1">
    <property type="nucleotide sequence ID" value="NZ_JAYJLD010000008.1"/>
</dbReference>
<proteinExistence type="inferred from homology"/>
<gene>
    <name evidence="3" type="primary">amaP</name>
    <name evidence="3" type="ORF">VF724_07155</name>
</gene>
<comment type="similarity">
    <text evidence="1">Belongs to the asp23 family.</text>
</comment>
<evidence type="ECO:0000313" key="3">
    <source>
        <dbReference type="EMBL" id="MEB3101441.1"/>
    </source>
</evidence>
<feature type="transmembrane region" description="Helical" evidence="2">
    <location>
        <begin position="7"/>
        <end position="29"/>
    </location>
</feature>
<dbReference type="InterPro" id="IPR005531">
    <property type="entry name" value="Asp23"/>
</dbReference>
<accession>A0ABU5ZG09</accession>
<protein>
    <submittedName>
        <fullName evidence="3">Alkaline shock response membrane anchor protein AmaP</fullName>
    </submittedName>
</protein>
<name>A0ABU5ZG09_9BACL</name>
<feature type="transmembrane region" description="Helical" evidence="2">
    <location>
        <begin position="49"/>
        <end position="70"/>
    </location>
</feature>
<evidence type="ECO:0000256" key="2">
    <source>
        <dbReference type="SAM" id="Phobius"/>
    </source>
</evidence>
<keyword evidence="2" id="KW-1133">Transmembrane helix</keyword>
<reference evidence="3" key="1">
    <citation type="submission" date="2023-12" db="EMBL/GenBank/DDBJ databases">
        <title>Fervidustalea candida gen. nov., sp. nov., a novel member of the family Paenibacillaceae isolated from a geothermal area.</title>
        <authorList>
            <person name="Li W.-J."/>
            <person name="Jiao J.-Y."/>
            <person name="Chen Y."/>
        </authorList>
    </citation>
    <scope>NUCLEOTIDE SEQUENCE</scope>
    <source>
        <strain evidence="3">SYSU GA230002</strain>
    </source>
</reference>
<organism evidence="3 4">
    <name type="scientific">Ferviditalea candida</name>
    <dbReference type="NCBI Taxonomy" id="3108399"/>
    <lineage>
        <taxon>Bacteria</taxon>
        <taxon>Bacillati</taxon>
        <taxon>Bacillota</taxon>
        <taxon>Bacilli</taxon>
        <taxon>Bacillales</taxon>
        <taxon>Paenibacillaceae</taxon>
        <taxon>Ferviditalea</taxon>
    </lineage>
</organism>
<evidence type="ECO:0000256" key="1">
    <source>
        <dbReference type="ARBA" id="ARBA00005721"/>
    </source>
</evidence>
<dbReference type="EMBL" id="JAYJLD010000008">
    <property type="protein sequence ID" value="MEB3101441.1"/>
    <property type="molecule type" value="Genomic_DNA"/>
</dbReference>